<dbReference type="Pfam" id="PF06026">
    <property type="entry name" value="Rib_5-P_isom_A"/>
    <property type="match status" value="1"/>
</dbReference>
<evidence type="ECO:0000256" key="2">
    <source>
        <dbReference type="NCBIfam" id="TIGR00021"/>
    </source>
</evidence>
<evidence type="ECO:0000313" key="4">
    <source>
        <dbReference type="Proteomes" id="UP000030023"/>
    </source>
</evidence>
<dbReference type="CDD" id="cd01398">
    <property type="entry name" value="RPI_A"/>
    <property type="match status" value="1"/>
</dbReference>
<sequence>MGIKIVNLNNIDKIDLTIDGADQVDKDFNGIKGGGAALLWEKIVAVNSKRNVWIVDGSKLSDRIGSFPLPVEITPFGGSQLFKKFQKDQLNPVLRVNVDNQPVLTDSKNYIIDLHLQTIKNPRALADYLIRSVGVVEHGLFLDIVDQVIVGQKEGVKVINNPHRVNFTDNSRQFDQALCDNIQQDD</sequence>
<dbReference type="PANTHER" id="PTHR11934:SF0">
    <property type="entry name" value="RIBOSE-5-PHOSPHATE ISOMERASE"/>
    <property type="match status" value="1"/>
</dbReference>
<protein>
    <recommendedName>
        <fullName evidence="2">Ribose 5-phosphate isomerase A</fullName>
        <ecNumber evidence="2">5.3.1.6</ecNumber>
    </recommendedName>
</protein>
<evidence type="ECO:0000313" key="3">
    <source>
        <dbReference type="EMBL" id="KGO32200.1"/>
    </source>
</evidence>
<dbReference type="InterPro" id="IPR004788">
    <property type="entry name" value="Ribose5P_isomerase_type_A"/>
</dbReference>
<dbReference type="NCBIfam" id="NF001924">
    <property type="entry name" value="PRK00702.1"/>
    <property type="match status" value="1"/>
</dbReference>
<reference evidence="3 4" key="1">
    <citation type="journal article" date="2014" name="Antonie Van Leeuwenhoek">
        <title>Oenococcus alcoholitolerans sp. nov., a lactic acid bacteria isolated from cachaca and ethanol fermentation processes.</title>
        <authorList>
            <person name="Badotti F."/>
            <person name="Moreira A.P."/>
            <person name="Tonon L.A."/>
            <person name="de Lucena B.T."/>
            <person name="Gomes Fde C."/>
            <person name="Kruger R."/>
            <person name="Thompson C.C."/>
            <person name="de Morais M.A.Jr."/>
            <person name="Rosa C.A."/>
            <person name="Thompson F.L."/>
        </authorList>
    </citation>
    <scope>NUCLEOTIDE SEQUENCE [LARGE SCALE GENOMIC DNA]</scope>
    <source>
        <strain evidence="3 4">UFRJ-M7.2.18</strain>
    </source>
</reference>
<dbReference type="InterPro" id="IPR037171">
    <property type="entry name" value="NagB/RpiA_transferase-like"/>
</dbReference>
<keyword evidence="4" id="KW-1185">Reference proteome</keyword>
<organism evidence="3 4">
    <name type="scientific">Oenococcus alcoholitolerans</name>
    <dbReference type="NCBI Taxonomy" id="931074"/>
    <lineage>
        <taxon>Bacteria</taxon>
        <taxon>Bacillati</taxon>
        <taxon>Bacillota</taxon>
        <taxon>Bacilli</taxon>
        <taxon>Lactobacillales</taxon>
        <taxon>Lactobacillaceae</taxon>
        <taxon>Oenococcus</taxon>
    </lineage>
</organism>
<proteinExistence type="predicted"/>
<gene>
    <name evidence="3" type="ORF">Q757_02415</name>
</gene>
<dbReference type="EC" id="5.3.1.6" evidence="2"/>
<dbReference type="NCBIfam" id="TIGR00021">
    <property type="entry name" value="rpiA"/>
    <property type="match status" value="1"/>
</dbReference>
<dbReference type="SUPFAM" id="SSF100950">
    <property type="entry name" value="NagB/RpiA/CoA transferase-like"/>
    <property type="match status" value="1"/>
</dbReference>
<dbReference type="Gene3D" id="3.40.50.1360">
    <property type="match status" value="1"/>
</dbReference>
<keyword evidence="1" id="KW-0413">Isomerase</keyword>
<name>A0ABR4XRT0_9LACO</name>
<dbReference type="EMBL" id="AXCV01000068">
    <property type="protein sequence ID" value="KGO32200.1"/>
    <property type="molecule type" value="Genomic_DNA"/>
</dbReference>
<evidence type="ECO:0000256" key="1">
    <source>
        <dbReference type="ARBA" id="ARBA00023235"/>
    </source>
</evidence>
<dbReference type="PANTHER" id="PTHR11934">
    <property type="entry name" value="RIBOSE-5-PHOSPHATE ISOMERASE"/>
    <property type="match status" value="1"/>
</dbReference>
<comment type="caution">
    <text evidence="3">The sequence shown here is derived from an EMBL/GenBank/DDBJ whole genome shotgun (WGS) entry which is preliminary data.</text>
</comment>
<dbReference type="Proteomes" id="UP000030023">
    <property type="component" value="Unassembled WGS sequence"/>
</dbReference>
<dbReference type="SUPFAM" id="SSF75445">
    <property type="entry name" value="D-ribose-5-phosphate isomerase (RpiA), lid domain"/>
    <property type="match status" value="1"/>
</dbReference>
<accession>A0ABR4XRT0</accession>
<dbReference type="Gene3D" id="3.30.70.260">
    <property type="match status" value="1"/>
</dbReference>